<dbReference type="SUPFAM" id="SSF51735">
    <property type="entry name" value="NAD(P)-binding Rossmann-fold domains"/>
    <property type="match status" value="1"/>
</dbReference>
<dbReference type="SUPFAM" id="SSF50129">
    <property type="entry name" value="GroES-like"/>
    <property type="match status" value="1"/>
</dbReference>
<dbReference type="GO" id="GO:0035925">
    <property type="term" value="F:mRNA 3'-UTR AU-rich region binding"/>
    <property type="evidence" value="ECO:0007669"/>
    <property type="project" value="TreeGrafter"/>
</dbReference>
<dbReference type="InterPro" id="IPR020843">
    <property type="entry name" value="ER"/>
</dbReference>
<name>A0A2A4FYG7_9SPHN</name>
<dbReference type="GO" id="GO:0003960">
    <property type="term" value="F:quinone reductase (NADPH) activity"/>
    <property type="evidence" value="ECO:0007669"/>
    <property type="project" value="InterPro"/>
</dbReference>
<dbReference type="SMART" id="SM00829">
    <property type="entry name" value="PKS_ER"/>
    <property type="match status" value="1"/>
</dbReference>
<dbReference type="OrthoDB" id="9805883at2"/>
<dbReference type="InterPro" id="IPR047618">
    <property type="entry name" value="QOR-like"/>
</dbReference>
<dbReference type="CDD" id="cd05286">
    <property type="entry name" value="QOR2"/>
    <property type="match status" value="1"/>
</dbReference>
<dbReference type="PANTHER" id="PTHR48106">
    <property type="entry name" value="QUINONE OXIDOREDUCTASE PIG3-RELATED"/>
    <property type="match status" value="1"/>
</dbReference>
<sequence>MKDYRLVVRQFGGPELIESEPLVGGPVAAGQVRVRHRAIGVNFIDTYHRSGLYPFPLPAALGVEAAGIVEAAGEGVGGFLPGDRVGYVSATPRSYASWADLPADRLIRLPDTIDDRTAAAVLLKGLTVQTMIAGCARIEPEQSALVLAAAGGVGRMLVQWLSAIGVRVIAHAGSAEKAAIARGLGASEALHGPFETLAEAVRAANGGAGVDVVFDGVGAASWNASLDSLRPRGLMISFGNASGPVPPFIPLDLTKRGSLFLTRPKVHDYIDSRAELDAAAAALFAMIADGKLDVAIGLTLPLSDAAEAHRALEGRQTTGSIVLIP</sequence>
<evidence type="ECO:0000313" key="4">
    <source>
        <dbReference type="EMBL" id="PCE43502.1"/>
    </source>
</evidence>
<dbReference type="PANTHER" id="PTHR48106:SF13">
    <property type="entry name" value="QUINONE OXIDOREDUCTASE-RELATED"/>
    <property type="match status" value="1"/>
</dbReference>
<protein>
    <submittedName>
        <fullName evidence="4">Quinone oxidoreductase</fullName>
    </submittedName>
</protein>
<dbReference type="Pfam" id="PF00107">
    <property type="entry name" value="ADH_zinc_N"/>
    <property type="match status" value="1"/>
</dbReference>
<dbReference type="Gene3D" id="3.90.180.10">
    <property type="entry name" value="Medium-chain alcohol dehydrogenases, catalytic domain"/>
    <property type="match status" value="1"/>
</dbReference>
<proteinExistence type="predicted"/>
<dbReference type="Pfam" id="PF08240">
    <property type="entry name" value="ADH_N"/>
    <property type="match status" value="1"/>
</dbReference>
<accession>A0A2A4FYG7</accession>
<reference evidence="4 5" key="1">
    <citation type="submission" date="2017-09" db="EMBL/GenBank/DDBJ databases">
        <title>The Catabolism of 3,6-Dichlorosalicylic acid is Initiated by the Cytochrome P450 Monooxygenase DsmABC in Rhizorhabdus dicambivorans Ndbn-20.</title>
        <authorList>
            <person name="Na L."/>
        </authorList>
    </citation>
    <scope>NUCLEOTIDE SEQUENCE [LARGE SCALE GENOMIC DNA]</scope>
    <source>
        <strain evidence="4 5">Ndbn-20m</strain>
    </source>
</reference>
<dbReference type="InterPro" id="IPR013154">
    <property type="entry name" value="ADH-like_N"/>
</dbReference>
<dbReference type="InterPro" id="IPR011032">
    <property type="entry name" value="GroES-like_sf"/>
</dbReference>
<dbReference type="InterPro" id="IPR036291">
    <property type="entry name" value="NAD(P)-bd_dom_sf"/>
</dbReference>
<organism evidence="4 5">
    <name type="scientific">Rhizorhabdus dicambivorans</name>
    <dbReference type="NCBI Taxonomy" id="1850238"/>
    <lineage>
        <taxon>Bacteria</taxon>
        <taxon>Pseudomonadati</taxon>
        <taxon>Pseudomonadota</taxon>
        <taxon>Alphaproteobacteria</taxon>
        <taxon>Sphingomonadales</taxon>
        <taxon>Sphingomonadaceae</taxon>
        <taxon>Rhizorhabdus</taxon>
    </lineage>
</organism>
<keyword evidence="1" id="KW-0521">NADP</keyword>
<dbReference type="Proteomes" id="UP000218934">
    <property type="component" value="Unassembled WGS sequence"/>
</dbReference>
<feature type="domain" description="Enoyl reductase (ER)" evidence="3">
    <location>
        <begin position="9"/>
        <end position="323"/>
    </location>
</feature>
<dbReference type="KEGG" id="rdi:CMV14_01790"/>
<keyword evidence="2" id="KW-0560">Oxidoreductase</keyword>
<evidence type="ECO:0000259" key="3">
    <source>
        <dbReference type="SMART" id="SM00829"/>
    </source>
</evidence>
<dbReference type="GO" id="GO:0005829">
    <property type="term" value="C:cytosol"/>
    <property type="evidence" value="ECO:0007669"/>
    <property type="project" value="TreeGrafter"/>
</dbReference>
<dbReference type="InterPro" id="IPR013149">
    <property type="entry name" value="ADH-like_C"/>
</dbReference>
<dbReference type="AlphaFoldDB" id="A0A2A4FYG7"/>
<gene>
    <name evidence="4" type="ORF">COO09_04110</name>
</gene>
<dbReference type="Gene3D" id="3.40.50.720">
    <property type="entry name" value="NAD(P)-binding Rossmann-like Domain"/>
    <property type="match status" value="1"/>
</dbReference>
<evidence type="ECO:0000256" key="1">
    <source>
        <dbReference type="ARBA" id="ARBA00022857"/>
    </source>
</evidence>
<dbReference type="RefSeq" id="WP_066960045.1">
    <property type="nucleotide sequence ID" value="NZ_CP023449.1"/>
</dbReference>
<comment type="caution">
    <text evidence="4">The sequence shown here is derived from an EMBL/GenBank/DDBJ whole genome shotgun (WGS) entry which is preliminary data.</text>
</comment>
<dbReference type="GO" id="GO:0070402">
    <property type="term" value="F:NADPH binding"/>
    <property type="evidence" value="ECO:0007669"/>
    <property type="project" value="TreeGrafter"/>
</dbReference>
<keyword evidence="5" id="KW-1185">Reference proteome</keyword>
<evidence type="ECO:0000313" key="5">
    <source>
        <dbReference type="Proteomes" id="UP000218934"/>
    </source>
</evidence>
<dbReference type="EMBL" id="NWUF01000003">
    <property type="protein sequence ID" value="PCE43502.1"/>
    <property type="molecule type" value="Genomic_DNA"/>
</dbReference>
<evidence type="ECO:0000256" key="2">
    <source>
        <dbReference type="ARBA" id="ARBA00023002"/>
    </source>
</evidence>